<gene>
    <name evidence="1" type="ORF">PIBRA_LOCUS9332</name>
</gene>
<protein>
    <submittedName>
        <fullName evidence="1">Uncharacterized protein</fullName>
    </submittedName>
</protein>
<dbReference type="Proteomes" id="UP001152562">
    <property type="component" value="Unassembled WGS sequence"/>
</dbReference>
<organism evidence="1 2">
    <name type="scientific">Pieris brassicae</name>
    <name type="common">White butterfly</name>
    <name type="synonym">Large white butterfly</name>
    <dbReference type="NCBI Taxonomy" id="7116"/>
    <lineage>
        <taxon>Eukaryota</taxon>
        <taxon>Metazoa</taxon>
        <taxon>Ecdysozoa</taxon>
        <taxon>Arthropoda</taxon>
        <taxon>Hexapoda</taxon>
        <taxon>Insecta</taxon>
        <taxon>Pterygota</taxon>
        <taxon>Neoptera</taxon>
        <taxon>Endopterygota</taxon>
        <taxon>Lepidoptera</taxon>
        <taxon>Glossata</taxon>
        <taxon>Ditrysia</taxon>
        <taxon>Papilionoidea</taxon>
        <taxon>Pieridae</taxon>
        <taxon>Pierinae</taxon>
        <taxon>Pieris</taxon>
    </lineage>
</organism>
<evidence type="ECO:0000313" key="2">
    <source>
        <dbReference type="Proteomes" id="UP001152562"/>
    </source>
</evidence>
<evidence type="ECO:0000313" key="1">
    <source>
        <dbReference type="EMBL" id="CAH4033001.1"/>
    </source>
</evidence>
<dbReference type="AlphaFoldDB" id="A0A9P0TIL7"/>
<accession>A0A9P0TIL7</accession>
<comment type="caution">
    <text evidence="1">The sequence shown here is derived from an EMBL/GenBank/DDBJ whole genome shotgun (WGS) entry which is preliminary data.</text>
</comment>
<sequence>MRAQPTRIPRPASRPAPRRAAVCFALRPALRRPGTRPHTYMFIYAPSNETMTTSRIDHHLSSRICIAHNNARVIE</sequence>
<dbReference type="EMBL" id="CALOZG010000029">
    <property type="protein sequence ID" value="CAH4033001.1"/>
    <property type="molecule type" value="Genomic_DNA"/>
</dbReference>
<proteinExistence type="predicted"/>
<name>A0A9P0TIL7_PIEBR</name>
<reference evidence="1" key="1">
    <citation type="submission" date="2022-05" db="EMBL/GenBank/DDBJ databases">
        <authorList>
            <person name="Okamura Y."/>
        </authorList>
    </citation>
    <scope>NUCLEOTIDE SEQUENCE</scope>
</reference>
<keyword evidence="2" id="KW-1185">Reference proteome</keyword>